<evidence type="ECO:0000256" key="6">
    <source>
        <dbReference type="ARBA" id="ARBA00023141"/>
    </source>
</evidence>
<dbReference type="PANTHER" id="PTHR21087">
    <property type="entry name" value="SHIKIMATE KINASE"/>
    <property type="match status" value="1"/>
</dbReference>
<accession>A0A382DEU0</accession>
<keyword evidence="3" id="KW-0547">Nucleotide-binding</keyword>
<keyword evidence="6" id="KW-0057">Aromatic amino acid biosynthesis</keyword>
<dbReference type="GO" id="GO:0008652">
    <property type="term" value="P:amino acid biosynthetic process"/>
    <property type="evidence" value="ECO:0007669"/>
    <property type="project" value="UniProtKB-KW"/>
</dbReference>
<dbReference type="EMBL" id="UINC01038745">
    <property type="protein sequence ID" value="SVB36191.1"/>
    <property type="molecule type" value="Genomic_DNA"/>
</dbReference>
<evidence type="ECO:0000313" key="7">
    <source>
        <dbReference type="EMBL" id="SVB36191.1"/>
    </source>
</evidence>
<gene>
    <name evidence="7" type="ORF">METZ01_LOCUS189045</name>
</gene>
<dbReference type="CDD" id="cd00464">
    <property type="entry name" value="SK"/>
    <property type="match status" value="1"/>
</dbReference>
<dbReference type="PANTHER" id="PTHR21087:SF16">
    <property type="entry name" value="SHIKIMATE KINASE 1, CHLOROPLASTIC"/>
    <property type="match status" value="1"/>
</dbReference>
<dbReference type="Gene3D" id="3.40.50.300">
    <property type="entry name" value="P-loop containing nucleotide triphosphate hydrolases"/>
    <property type="match status" value="1"/>
</dbReference>
<evidence type="ECO:0008006" key="8">
    <source>
        <dbReference type="Google" id="ProtNLM"/>
    </source>
</evidence>
<dbReference type="Pfam" id="PF01202">
    <property type="entry name" value="SKI"/>
    <property type="match status" value="1"/>
</dbReference>
<dbReference type="GO" id="GO:0005829">
    <property type="term" value="C:cytosol"/>
    <property type="evidence" value="ECO:0007669"/>
    <property type="project" value="TreeGrafter"/>
</dbReference>
<evidence type="ECO:0000256" key="1">
    <source>
        <dbReference type="ARBA" id="ARBA00022605"/>
    </source>
</evidence>
<protein>
    <recommendedName>
        <fullName evidence="8">Shikimate kinase</fullName>
    </recommendedName>
</protein>
<dbReference type="GO" id="GO:0005524">
    <property type="term" value="F:ATP binding"/>
    <property type="evidence" value="ECO:0007669"/>
    <property type="project" value="UniProtKB-KW"/>
</dbReference>
<dbReference type="InterPro" id="IPR031322">
    <property type="entry name" value="Shikimate/glucono_kinase"/>
</dbReference>
<dbReference type="GO" id="GO:0004765">
    <property type="term" value="F:shikimate kinase activity"/>
    <property type="evidence" value="ECO:0007669"/>
    <property type="project" value="TreeGrafter"/>
</dbReference>
<proteinExistence type="inferred from homology"/>
<dbReference type="InterPro" id="IPR027417">
    <property type="entry name" value="P-loop_NTPase"/>
</dbReference>
<keyword evidence="1" id="KW-0028">Amino-acid biosynthesis</keyword>
<keyword evidence="2" id="KW-0808">Transferase</keyword>
<dbReference type="GO" id="GO:0009073">
    <property type="term" value="P:aromatic amino acid family biosynthetic process"/>
    <property type="evidence" value="ECO:0007669"/>
    <property type="project" value="UniProtKB-KW"/>
</dbReference>
<dbReference type="HAMAP" id="MF_00109">
    <property type="entry name" value="Shikimate_kinase"/>
    <property type="match status" value="1"/>
</dbReference>
<evidence type="ECO:0000256" key="5">
    <source>
        <dbReference type="ARBA" id="ARBA00022840"/>
    </source>
</evidence>
<organism evidence="7">
    <name type="scientific">marine metagenome</name>
    <dbReference type="NCBI Taxonomy" id="408172"/>
    <lineage>
        <taxon>unclassified sequences</taxon>
        <taxon>metagenomes</taxon>
        <taxon>ecological metagenomes</taxon>
    </lineage>
</organism>
<evidence type="ECO:0000256" key="4">
    <source>
        <dbReference type="ARBA" id="ARBA00022777"/>
    </source>
</evidence>
<reference evidence="7" key="1">
    <citation type="submission" date="2018-05" db="EMBL/GenBank/DDBJ databases">
        <authorList>
            <person name="Lanie J.A."/>
            <person name="Ng W.-L."/>
            <person name="Kazmierczak K.M."/>
            <person name="Andrzejewski T.M."/>
            <person name="Davidsen T.M."/>
            <person name="Wayne K.J."/>
            <person name="Tettelin H."/>
            <person name="Glass J.I."/>
            <person name="Rusch D."/>
            <person name="Podicherti R."/>
            <person name="Tsui H.-C.T."/>
            <person name="Winkler M.E."/>
        </authorList>
    </citation>
    <scope>NUCLEOTIDE SEQUENCE</scope>
</reference>
<name>A0A382DEU0_9ZZZZ</name>
<evidence type="ECO:0000256" key="3">
    <source>
        <dbReference type="ARBA" id="ARBA00022741"/>
    </source>
</evidence>
<keyword evidence="5" id="KW-0067">ATP-binding</keyword>
<evidence type="ECO:0000256" key="2">
    <source>
        <dbReference type="ARBA" id="ARBA00022679"/>
    </source>
</evidence>
<dbReference type="SUPFAM" id="SSF52540">
    <property type="entry name" value="P-loop containing nucleoside triphosphate hydrolases"/>
    <property type="match status" value="1"/>
</dbReference>
<dbReference type="AlphaFoldDB" id="A0A382DEU0"/>
<dbReference type="PRINTS" id="PR01100">
    <property type="entry name" value="SHIKIMTKNASE"/>
</dbReference>
<dbReference type="InterPro" id="IPR000623">
    <property type="entry name" value="Shikimate_kinase/TSH1"/>
</dbReference>
<sequence>MKGNIYLTGLPGSGKSTVGKTLSHLLGKEFVDIDLMIEGIERKTIPDIFSCEGEEYFRSVETECLKKISTRTNIIVSTGGGVPVDPVNVGIMENSGRIIWLKASPETILERLNLQFESTGVNNDRPTLISDEPLERIKKLLGSRQNAYKRSHAIVETDGKNVEAVAKEIHRRLVSWEK</sequence>
<keyword evidence="4" id="KW-0418">Kinase</keyword>